<dbReference type="EMBL" id="GGEC01050719">
    <property type="protein sequence ID" value="MBX31203.1"/>
    <property type="molecule type" value="Transcribed_RNA"/>
</dbReference>
<sequence>MPSFISGLLYE</sequence>
<reference evidence="1" key="1">
    <citation type="submission" date="2018-02" db="EMBL/GenBank/DDBJ databases">
        <title>Rhizophora mucronata_Transcriptome.</title>
        <authorList>
            <person name="Meera S.P."/>
            <person name="Sreeshan A."/>
            <person name="Augustine A."/>
        </authorList>
    </citation>
    <scope>NUCLEOTIDE SEQUENCE</scope>
    <source>
        <tissue evidence="1">Leaf</tissue>
    </source>
</reference>
<name>A0A2P2MLW0_RHIMU</name>
<accession>A0A2P2MLW0</accession>
<proteinExistence type="predicted"/>
<organism evidence="1">
    <name type="scientific">Rhizophora mucronata</name>
    <name type="common">Asiatic mangrove</name>
    <dbReference type="NCBI Taxonomy" id="61149"/>
    <lineage>
        <taxon>Eukaryota</taxon>
        <taxon>Viridiplantae</taxon>
        <taxon>Streptophyta</taxon>
        <taxon>Embryophyta</taxon>
        <taxon>Tracheophyta</taxon>
        <taxon>Spermatophyta</taxon>
        <taxon>Magnoliopsida</taxon>
        <taxon>eudicotyledons</taxon>
        <taxon>Gunneridae</taxon>
        <taxon>Pentapetalae</taxon>
        <taxon>rosids</taxon>
        <taxon>fabids</taxon>
        <taxon>Malpighiales</taxon>
        <taxon>Rhizophoraceae</taxon>
        <taxon>Rhizophora</taxon>
    </lineage>
</organism>
<protein>
    <submittedName>
        <fullName evidence="1">Uncharacterized protein</fullName>
    </submittedName>
</protein>
<evidence type="ECO:0000313" key="1">
    <source>
        <dbReference type="EMBL" id="MBX31203.1"/>
    </source>
</evidence>